<accession>A0A8J2QK38</accession>
<protein>
    <submittedName>
        <fullName evidence="1">(African queen) hypothetical protein</fullName>
    </submittedName>
</protein>
<dbReference type="AlphaFoldDB" id="A0A8J2QK38"/>
<gene>
    <name evidence="1" type="ORF">DCHRY22_LOCUS2085</name>
</gene>
<evidence type="ECO:0000313" key="2">
    <source>
        <dbReference type="Proteomes" id="UP000789524"/>
    </source>
</evidence>
<evidence type="ECO:0000313" key="1">
    <source>
        <dbReference type="EMBL" id="CAG9560413.1"/>
    </source>
</evidence>
<keyword evidence="2" id="KW-1185">Reference proteome</keyword>
<dbReference type="EMBL" id="CAKASE010000045">
    <property type="protein sequence ID" value="CAG9560413.1"/>
    <property type="molecule type" value="Genomic_DNA"/>
</dbReference>
<sequence>MYKQKFIILDKSPVCKTVDNPKRRSNVNDNLPSHEPYLPNVRNSVFYNCSKLECNIVTVHSLTQVASPLPTLKYCYLETTEKYRCEPLKYYHFKNIDKLLFLNNNIPHKSFYLIDCLAYADGGRLCVRKDEADSHTKLVDIGNLMRPNDTNVLSQEEFLCEESKLKMINCDRDLYVPYQDGLRDKERIKLDDKILLKIDYEVISLNHNCIDTWCGYTGQIRPTRRYQPPGGKIYRCFYANRQQVCKEIERSYYNERDWLIR</sequence>
<organism evidence="1 2">
    <name type="scientific">Danaus chrysippus</name>
    <name type="common">African queen</name>
    <dbReference type="NCBI Taxonomy" id="151541"/>
    <lineage>
        <taxon>Eukaryota</taxon>
        <taxon>Metazoa</taxon>
        <taxon>Ecdysozoa</taxon>
        <taxon>Arthropoda</taxon>
        <taxon>Hexapoda</taxon>
        <taxon>Insecta</taxon>
        <taxon>Pterygota</taxon>
        <taxon>Neoptera</taxon>
        <taxon>Endopterygota</taxon>
        <taxon>Lepidoptera</taxon>
        <taxon>Glossata</taxon>
        <taxon>Ditrysia</taxon>
        <taxon>Papilionoidea</taxon>
        <taxon>Nymphalidae</taxon>
        <taxon>Danainae</taxon>
        <taxon>Danaini</taxon>
        <taxon>Danaina</taxon>
        <taxon>Danaus</taxon>
        <taxon>Anosia</taxon>
    </lineage>
</organism>
<comment type="caution">
    <text evidence="1">The sequence shown here is derived from an EMBL/GenBank/DDBJ whole genome shotgun (WGS) entry which is preliminary data.</text>
</comment>
<dbReference type="Proteomes" id="UP000789524">
    <property type="component" value="Unassembled WGS sequence"/>
</dbReference>
<reference evidence="1" key="1">
    <citation type="submission" date="2021-09" db="EMBL/GenBank/DDBJ databases">
        <authorList>
            <person name="Martin H S."/>
        </authorList>
    </citation>
    <scope>NUCLEOTIDE SEQUENCE</scope>
</reference>
<proteinExistence type="predicted"/>
<name>A0A8J2QK38_9NEOP</name>
<dbReference type="OrthoDB" id="7378865at2759"/>